<dbReference type="InterPro" id="IPR036388">
    <property type="entry name" value="WH-like_DNA-bd_sf"/>
</dbReference>
<organism evidence="5 6">
    <name type="scientific">Deinococcus metalli</name>
    <dbReference type="NCBI Taxonomy" id="1141878"/>
    <lineage>
        <taxon>Bacteria</taxon>
        <taxon>Thermotogati</taxon>
        <taxon>Deinococcota</taxon>
        <taxon>Deinococci</taxon>
        <taxon>Deinococcales</taxon>
        <taxon>Deinococcaceae</taxon>
        <taxon>Deinococcus</taxon>
    </lineage>
</organism>
<dbReference type="InterPro" id="IPR039422">
    <property type="entry name" value="MarR/SlyA-like"/>
</dbReference>
<protein>
    <recommendedName>
        <fullName evidence="4">HTH marR-type domain-containing protein</fullName>
    </recommendedName>
</protein>
<comment type="caution">
    <text evidence="5">The sequence shown here is derived from an EMBL/GenBank/DDBJ whole genome shotgun (WGS) entry which is preliminary data.</text>
</comment>
<dbReference type="InterPro" id="IPR000835">
    <property type="entry name" value="HTH_MarR-typ"/>
</dbReference>
<evidence type="ECO:0000256" key="3">
    <source>
        <dbReference type="ARBA" id="ARBA00023163"/>
    </source>
</evidence>
<keyword evidence="2" id="KW-0238">DNA-binding</keyword>
<evidence type="ECO:0000313" key="6">
    <source>
        <dbReference type="Proteomes" id="UP000619376"/>
    </source>
</evidence>
<dbReference type="PANTHER" id="PTHR33164">
    <property type="entry name" value="TRANSCRIPTIONAL REGULATOR, MARR FAMILY"/>
    <property type="match status" value="1"/>
</dbReference>
<keyword evidence="3" id="KW-0804">Transcription</keyword>
<dbReference type="Pfam" id="PF12802">
    <property type="entry name" value="MarR_2"/>
    <property type="match status" value="1"/>
</dbReference>
<evidence type="ECO:0000256" key="2">
    <source>
        <dbReference type="ARBA" id="ARBA00023125"/>
    </source>
</evidence>
<dbReference type="InterPro" id="IPR023187">
    <property type="entry name" value="Tscrpt_reg_MarR-type_CS"/>
</dbReference>
<keyword evidence="1" id="KW-0805">Transcription regulation</keyword>
<sequence length="159" mass="17326">MVRGTDPIVKSSDQNQAPLIGLLLSRPFQVVDERVNAALHRAGHTDIRPAHQIVFRLLGGGGARLVDLAARGLMTKQSMGYLVDHLEGAGYVERVSDPLDGRAKILQLTPLGRAAEGVARAAITELQNDWAREMGQGDFDLLIQLLRRLNAQLQTGDSR</sequence>
<evidence type="ECO:0000256" key="1">
    <source>
        <dbReference type="ARBA" id="ARBA00023015"/>
    </source>
</evidence>
<proteinExistence type="predicted"/>
<reference evidence="6" key="1">
    <citation type="journal article" date="2019" name="Int. J. Syst. Evol. Microbiol.">
        <title>The Global Catalogue of Microorganisms (GCM) 10K type strain sequencing project: providing services to taxonomists for standard genome sequencing and annotation.</title>
        <authorList>
            <consortium name="The Broad Institute Genomics Platform"/>
            <consortium name="The Broad Institute Genome Sequencing Center for Infectious Disease"/>
            <person name="Wu L."/>
            <person name="Ma J."/>
        </authorList>
    </citation>
    <scope>NUCLEOTIDE SEQUENCE [LARGE SCALE GENOMIC DNA]</scope>
    <source>
        <strain evidence="6">CGMCC 1.18437</strain>
    </source>
</reference>
<dbReference type="SUPFAM" id="SSF46785">
    <property type="entry name" value="Winged helix' DNA-binding domain"/>
    <property type="match status" value="1"/>
</dbReference>
<dbReference type="Gene3D" id="1.10.10.10">
    <property type="entry name" value="Winged helix-like DNA-binding domain superfamily/Winged helix DNA-binding domain"/>
    <property type="match status" value="1"/>
</dbReference>
<dbReference type="SMART" id="SM00347">
    <property type="entry name" value="HTH_MARR"/>
    <property type="match status" value="1"/>
</dbReference>
<keyword evidence="6" id="KW-1185">Reference proteome</keyword>
<gene>
    <name evidence="5" type="ORF">GCM10017781_19610</name>
</gene>
<name>A0ABQ3JQE4_9DEIO</name>
<dbReference type="RefSeq" id="WP_184111229.1">
    <property type="nucleotide sequence ID" value="NZ_JACHFK010000004.1"/>
</dbReference>
<dbReference type="EMBL" id="BNAJ01000004">
    <property type="protein sequence ID" value="GHF43253.1"/>
    <property type="molecule type" value="Genomic_DNA"/>
</dbReference>
<dbReference type="Proteomes" id="UP000619376">
    <property type="component" value="Unassembled WGS sequence"/>
</dbReference>
<feature type="domain" description="HTH marR-type" evidence="4">
    <location>
        <begin position="17"/>
        <end position="151"/>
    </location>
</feature>
<dbReference type="PROSITE" id="PS50995">
    <property type="entry name" value="HTH_MARR_2"/>
    <property type="match status" value="1"/>
</dbReference>
<dbReference type="PANTHER" id="PTHR33164:SF99">
    <property type="entry name" value="MARR FAMILY REGULATORY PROTEIN"/>
    <property type="match status" value="1"/>
</dbReference>
<evidence type="ECO:0000313" key="5">
    <source>
        <dbReference type="EMBL" id="GHF43253.1"/>
    </source>
</evidence>
<dbReference type="PROSITE" id="PS01117">
    <property type="entry name" value="HTH_MARR_1"/>
    <property type="match status" value="1"/>
</dbReference>
<accession>A0ABQ3JQE4</accession>
<evidence type="ECO:0000259" key="4">
    <source>
        <dbReference type="PROSITE" id="PS50995"/>
    </source>
</evidence>
<dbReference type="InterPro" id="IPR036390">
    <property type="entry name" value="WH_DNA-bd_sf"/>
</dbReference>